<dbReference type="RefSeq" id="XP_009648322.1">
    <property type="nucleotide sequence ID" value="XM_009650027.1"/>
</dbReference>
<dbReference type="EMBL" id="DS572696">
    <property type="protein sequence ID" value="EGY17459.1"/>
    <property type="molecule type" value="Genomic_DNA"/>
</dbReference>
<reference evidence="1 2" key="1">
    <citation type="submission" date="2008-03" db="EMBL/GenBank/DDBJ databases">
        <title>The Genome Sequence of Verticillium dahliae VdLs.17.</title>
        <authorList>
            <consortium name="The Broad Institute Genome Sequencing Platform"/>
            <person name="Ma L.-J.J."/>
            <person name="Klosterman S.J."/>
            <person name="Subbarao K."/>
            <person name="Dobinson K."/>
            <person name="Veronese P."/>
            <person name="Kang S."/>
            <person name="Gold S.E."/>
            <person name="Young S."/>
            <person name="Jaffe D."/>
            <person name="Gnerre S."/>
            <person name="Berlin A."/>
            <person name="Heiman D."/>
            <person name="Hepburn T."/>
            <person name="Sykes S."/>
            <person name="Alvarado L."/>
            <person name="Kodira C.D."/>
            <person name="Lander E."/>
            <person name="Galagan J."/>
            <person name="Nusbaum C."/>
            <person name="Birren B."/>
        </authorList>
    </citation>
    <scope>NUCLEOTIDE SEQUENCE [LARGE SCALE GENOMIC DNA]</scope>
    <source>
        <strain evidence="2">VdLs.17 / ATCC MYA-4575 / FGSC 10137</strain>
    </source>
</reference>
<proteinExistence type="predicted"/>
<organism evidence="1 2">
    <name type="scientific">Verticillium dahliae (strain VdLs.17 / ATCC MYA-4575 / FGSC 10137)</name>
    <name type="common">Verticillium wilt</name>
    <dbReference type="NCBI Taxonomy" id="498257"/>
    <lineage>
        <taxon>Eukaryota</taxon>
        <taxon>Fungi</taxon>
        <taxon>Dikarya</taxon>
        <taxon>Ascomycota</taxon>
        <taxon>Pezizomycotina</taxon>
        <taxon>Sordariomycetes</taxon>
        <taxon>Hypocreomycetidae</taxon>
        <taxon>Glomerellales</taxon>
        <taxon>Plectosphaerellaceae</taxon>
        <taxon>Verticillium</taxon>
    </lineage>
</organism>
<name>G2WTL8_VERDV</name>
<dbReference type="HOGENOM" id="CLU_1636719_0_0_1"/>
<protein>
    <submittedName>
        <fullName evidence="1">Uncharacterized protein</fullName>
    </submittedName>
</protein>
<accession>G2WTL8</accession>
<dbReference type="InParanoid" id="G2WTL8"/>
<dbReference type="KEGG" id="vda:VDAG_01141"/>
<evidence type="ECO:0000313" key="1">
    <source>
        <dbReference type="EMBL" id="EGY17459.1"/>
    </source>
</evidence>
<dbReference type="AlphaFoldDB" id="G2WTL8"/>
<dbReference type="Proteomes" id="UP000001611">
    <property type="component" value="Chromosome 1"/>
</dbReference>
<gene>
    <name evidence="1" type="ORF">VDAG_01141</name>
</gene>
<keyword evidence="2" id="KW-1185">Reference proteome</keyword>
<dbReference type="GeneID" id="20702604"/>
<evidence type="ECO:0000313" key="2">
    <source>
        <dbReference type="Proteomes" id="UP000001611"/>
    </source>
</evidence>
<sequence length="162" mass="18071">MSPGPATLAPCNHSTAKPITRPSLASVKMTEELWANTAVIDPLVGIRLNLDGGDFPRPNGKFDKHSHMAFIPSPDWKGWKELAKQDGLEGAAILGPAKRSWRCGYVFDVLPVDKKAIIAIVNVFFVDETSEKPDVGISLAWERPWRKAALRMRRLLDWQKRA</sequence>